<feature type="domain" description="Glyoxalase/fosfomycin resistance/dioxygenase" evidence="1">
    <location>
        <begin position="14"/>
        <end position="124"/>
    </location>
</feature>
<evidence type="ECO:0000313" key="2">
    <source>
        <dbReference type="EMBL" id="RYP04092.1"/>
    </source>
</evidence>
<evidence type="ECO:0000313" key="3">
    <source>
        <dbReference type="Proteomes" id="UP000293360"/>
    </source>
</evidence>
<comment type="caution">
    <text evidence="2">The sequence shown here is derived from an EMBL/GenBank/DDBJ whole genome shotgun (WGS) entry which is preliminary data.</text>
</comment>
<sequence>MTIDHTSLLVPIEKYAEVLTWYLAALTPLGYTKIVTFGENGEVAGLSDNGQRADWWIIGIPGPNNILSSHTAFLAEGRDTVDSFYACAIAAGGTDNGAPGLRPHYHANYYAAFVKDPVGNNVEVVCHVPPI</sequence>
<dbReference type="PANTHER" id="PTHR35006">
    <property type="entry name" value="GLYOXALASE FAMILY PROTEIN (AFU_ORTHOLOGUE AFUA_5G14830)"/>
    <property type="match status" value="1"/>
</dbReference>
<dbReference type="Gene3D" id="3.10.180.10">
    <property type="entry name" value="2,3-Dihydroxybiphenyl 1,2-Dioxygenase, domain 1"/>
    <property type="match status" value="1"/>
</dbReference>
<dbReference type="EMBL" id="QJNU01000228">
    <property type="protein sequence ID" value="RYP04092.1"/>
    <property type="molecule type" value="Genomic_DNA"/>
</dbReference>
<dbReference type="CDD" id="cd07262">
    <property type="entry name" value="VOC_like"/>
    <property type="match status" value="1"/>
</dbReference>
<accession>A0A4Q4TDN9</accession>
<reference evidence="2 3" key="1">
    <citation type="submission" date="2018-06" db="EMBL/GenBank/DDBJ databases">
        <title>Complete Genomes of Monosporascus.</title>
        <authorList>
            <person name="Robinson A.J."/>
            <person name="Natvig D.O."/>
        </authorList>
    </citation>
    <scope>NUCLEOTIDE SEQUENCE [LARGE SCALE GENOMIC DNA]</scope>
    <source>
        <strain evidence="2 3">CBS 110550</strain>
    </source>
</reference>
<dbReference type="STRING" id="155417.A0A4Q4TDN9"/>
<dbReference type="AlphaFoldDB" id="A0A4Q4TDN9"/>
<dbReference type="PANTHER" id="PTHR35006:SF2">
    <property type="entry name" value="GLYOXALASE FAMILY PROTEIN (AFU_ORTHOLOGUE AFUA_5G14830)"/>
    <property type="match status" value="1"/>
</dbReference>
<dbReference type="Proteomes" id="UP000293360">
    <property type="component" value="Unassembled WGS sequence"/>
</dbReference>
<protein>
    <recommendedName>
        <fullName evidence="1">Glyoxalase/fosfomycin resistance/dioxygenase domain-containing protein</fullName>
    </recommendedName>
</protein>
<keyword evidence="3" id="KW-1185">Reference proteome</keyword>
<dbReference type="InterPro" id="IPR004360">
    <property type="entry name" value="Glyas_Fos-R_dOase_dom"/>
</dbReference>
<gene>
    <name evidence="2" type="ORF">DL764_004686</name>
</gene>
<dbReference type="SUPFAM" id="SSF54593">
    <property type="entry name" value="Glyoxalase/Bleomycin resistance protein/Dihydroxybiphenyl dioxygenase"/>
    <property type="match status" value="1"/>
</dbReference>
<dbReference type="InterPro" id="IPR029068">
    <property type="entry name" value="Glyas_Bleomycin-R_OHBP_Dase"/>
</dbReference>
<organism evidence="2 3">
    <name type="scientific">Monosporascus ibericus</name>
    <dbReference type="NCBI Taxonomy" id="155417"/>
    <lineage>
        <taxon>Eukaryota</taxon>
        <taxon>Fungi</taxon>
        <taxon>Dikarya</taxon>
        <taxon>Ascomycota</taxon>
        <taxon>Pezizomycotina</taxon>
        <taxon>Sordariomycetes</taxon>
        <taxon>Xylariomycetidae</taxon>
        <taxon>Xylariales</taxon>
        <taxon>Xylariales incertae sedis</taxon>
        <taxon>Monosporascus</taxon>
    </lineage>
</organism>
<dbReference type="OrthoDB" id="10249419at2759"/>
<name>A0A4Q4TDN9_9PEZI</name>
<proteinExistence type="predicted"/>
<dbReference type="Pfam" id="PF00903">
    <property type="entry name" value="Glyoxalase"/>
    <property type="match status" value="1"/>
</dbReference>
<evidence type="ECO:0000259" key="1">
    <source>
        <dbReference type="Pfam" id="PF00903"/>
    </source>
</evidence>